<name>A0ABY5GSC6_9GAMM</name>
<proteinExistence type="inferred from homology"/>
<protein>
    <submittedName>
        <fullName evidence="6">2-dehydro-3-deoxy-6-phosphogalactonate aldolase</fullName>
    </submittedName>
</protein>
<sequence>MSRNLIAILRGIRPDEAESVTSVLIDAGITDIEVTLNSPEPLESIAIMSHQFAADARIGAGTVLTVDDVENVAAAGGQFVVSPNCNSQVIAATRRLEMASYPGVLTASECFMALQAGATALKVFPAVIMGYAGLQAIRAVLPRGAQVFMVGGVDQHNFTDWISAGADGFGIGSALYKPGKSLTDIARDAQAMVSAFDRISGHG</sequence>
<dbReference type="InterPro" id="IPR013785">
    <property type="entry name" value="Aldolase_TIM"/>
</dbReference>
<dbReference type="PANTHER" id="PTHR30246">
    <property type="entry name" value="2-KETO-3-DEOXY-6-PHOSPHOGLUCONATE ALDOLASE"/>
    <property type="match status" value="1"/>
</dbReference>
<reference evidence="6" key="1">
    <citation type="submission" date="2021-04" db="EMBL/GenBank/DDBJ databases">
        <title>Oceanospirillales bacteria with DddD are important DMSP degraders in coastal seawater.</title>
        <authorList>
            <person name="Liu J."/>
        </authorList>
    </citation>
    <scope>NUCLEOTIDE SEQUENCE</scope>
    <source>
        <strain evidence="6">GY6</strain>
    </source>
</reference>
<evidence type="ECO:0000313" key="6">
    <source>
        <dbReference type="EMBL" id="UTW02663.1"/>
    </source>
</evidence>
<evidence type="ECO:0000256" key="2">
    <source>
        <dbReference type="ARBA" id="ARBA00006906"/>
    </source>
</evidence>
<comment type="pathway">
    <text evidence="1">Carbohydrate acid metabolism.</text>
</comment>
<keyword evidence="4" id="KW-0456">Lyase</keyword>
<dbReference type="PANTHER" id="PTHR30246:SF1">
    <property type="entry name" value="2-DEHYDRO-3-DEOXY-6-PHOSPHOGALACTONATE ALDOLASE-RELATED"/>
    <property type="match status" value="1"/>
</dbReference>
<comment type="subunit">
    <text evidence="3">Homotrimer.</text>
</comment>
<accession>A0ABY5GSC6</accession>
<organism evidence="6 7">
    <name type="scientific">Amphritea atlantica</name>
    <dbReference type="NCBI Taxonomy" id="355243"/>
    <lineage>
        <taxon>Bacteria</taxon>
        <taxon>Pseudomonadati</taxon>
        <taxon>Pseudomonadota</taxon>
        <taxon>Gammaproteobacteria</taxon>
        <taxon>Oceanospirillales</taxon>
        <taxon>Oceanospirillaceae</taxon>
        <taxon>Amphritea</taxon>
    </lineage>
</organism>
<dbReference type="EMBL" id="CP073344">
    <property type="protein sequence ID" value="UTW02663.1"/>
    <property type="molecule type" value="Genomic_DNA"/>
</dbReference>
<dbReference type="SUPFAM" id="SSF51569">
    <property type="entry name" value="Aldolase"/>
    <property type="match status" value="1"/>
</dbReference>
<evidence type="ECO:0000256" key="5">
    <source>
        <dbReference type="ARBA" id="ARBA00023277"/>
    </source>
</evidence>
<comment type="similarity">
    <text evidence="2">Belongs to the KHG/KDPG aldolase family.</text>
</comment>
<evidence type="ECO:0000256" key="3">
    <source>
        <dbReference type="ARBA" id="ARBA00011233"/>
    </source>
</evidence>
<dbReference type="InterPro" id="IPR000887">
    <property type="entry name" value="Aldlse_KDPG_KHG"/>
</dbReference>
<evidence type="ECO:0000313" key="7">
    <source>
        <dbReference type="Proteomes" id="UP001059950"/>
    </source>
</evidence>
<gene>
    <name evidence="6" type="ORF">KDX31_15100</name>
</gene>
<dbReference type="Gene3D" id="3.20.20.70">
    <property type="entry name" value="Aldolase class I"/>
    <property type="match status" value="1"/>
</dbReference>
<dbReference type="Proteomes" id="UP001059950">
    <property type="component" value="Chromosome"/>
</dbReference>
<keyword evidence="5" id="KW-0119">Carbohydrate metabolism</keyword>
<keyword evidence="7" id="KW-1185">Reference proteome</keyword>
<dbReference type="CDD" id="cd00452">
    <property type="entry name" value="KDPG_aldolase"/>
    <property type="match status" value="1"/>
</dbReference>
<evidence type="ECO:0000256" key="1">
    <source>
        <dbReference type="ARBA" id="ARBA00004761"/>
    </source>
</evidence>
<evidence type="ECO:0000256" key="4">
    <source>
        <dbReference type="ARBA" id="ARBA00023239"/>
    </source>
</evidence>
<dbReference type="Pfam" id="PF01081">
    <property type="entry name" value="Aldolase"/>
    <property type="match status" value="1"/>
</dbReference>
<dbReference type="NCBIfam" id="NF006600">
    <property type="entry name" value="PRK09140.1"/>
    <property type="match status" value="1"/>
</dbReference>